<proteinExistence type="predicted"/>
<name>A0A2W4WNW2_9CYAN</name>
<keyword evidence="1" id="KW-0472">Membrane</keyword>
<reference evidence="3" key="1">
    <citation type="submission" date="2018-04" db="EMBL/GenBank/DDBJ databases">
        <authorList>
            <person name="Cornet L."/>
        </authorList>
    </citation>
    <scope>NUCLEOTIDE SEQUENCE [LARGE SCALE GENOMIC DNA]</scope>
</reference>
<reference evidence="2 3" key="2">
    <citation type="submission" date="2018-06" db="EMBL/GenBank/DDBJ databases">
        <title>Metagenomic assembly of (sub)arctic Cyanobacteria and their associated microbiome from non-axenic cultures.</title>
        <authorList>
            <person name="Baurain D."/>
        </authorList>
    </citation>
    <scope>NUCLEOTIDE SEQUENCE [LARGE SCALE GENOMIC DNA]</scope>
    <source>
        <strain evidence="2">ULC027bin1</strain>
    </source>
</reference>
<organism evidence="2 3">
    <name type="scientific">Phormidesmis priestleyi</name>
    <dbReference type="NCBI Taxonomy" id="268141"/>
    <lineage>
        <taxon>Bacteria</taxon>
        <taxon>Bacillati</taxon>
        <taxon>Cyanobacteriota</taxon>
        <taxon>Cyanophyceae</taxon>
        <taxon>Leptolyngbyales</taxon>
        <taxon>Leptolyngbyaceae</taxon>
        <taxon>Phormidesmis</taxon>
    </lineage>
</organism>
<dbReference type="EMBL" id="QBMP01000326">
    <property type="protein sequence ID" value="PZO46102.1"/>
    <property type="molecule type" value="Genomic_DNA"/>
</dbReference>
<gene>
    <name evidence="2" type="ORF">DCF15_20770</name>
</gene>
<evidence type="ECO:0000313" key="2">
    <source>
        <dbReference type="EMBL" id="PZO46102.1"/>
    </source>
</evidence>
<evidence type="ECO:0000256" key="1">
    <source>
        <dbReference type="SAM" id="Phobius"/>
    </source>
</evidence>
<dbReference type="AlphaFoldDB" id="A0A2W4WNW2"/>
<evidence type="ECO:0000313" key="3">
    <source>
        <dbReference type="Proteomes" id="UP000249794"/>
    </source>
</evidence>
<keyword evidence="1" id="KW-0812">Transmembrane</keyword>
<keyword evidence="1" id="KW-1133">Transmembrane helix</keyword>
<feature type="transmembrane region" description="Helical" evidence="1">
    <location>
        <begin position="30"/>
        <end position="52"/>
    </location>
</feature>
<protein>
    <submittedName>
        <fullName evidence="2">Uncharacterized protein</fullName>
    </submittedName>
</protein>
<accession>A0A2W4WNW2</accession>
<sequence>MLITLEKEAMAKFFRDRIDDLVAVSQMEEFVWGVVCGLFSVVALLTVVYFTAVRNQPEPLILPTTAVPEQSESL</sequence>
<comment type="caution">
    <text evidence="2">The sequence shown here is derived from an EMBL/GenBank/DDBJ whole genome shotgun (WGS) entry which is preliminary data.</text>
</comment>
<dbReference type="Proteomes" id="UP000249794">
    <property type="component" value="Unassembled WGS sequence"/>
</dbReference>